<dbReference type="SUPFAM" id="SSF46689">
    <property type="entry name" value="Homeodomain-like"/>
    <property type="match status" value="1"/>
</dbReference>
<dbReference type="PRINTS" id="PR00455">
    <property type="entry name" value="HTHTETR"/>
</dbReference>
<evidence type="ECO:0000256" key="3">
    <source>
        <dbReference type="ARBA" id="ARBA00023163"/>
    </source>
</evidence>
<keyword evidence="2 4" id="KW-0238">DNA-binding</keyword>
<keyword evidence="7" id="KW-1185">Reference proteome</keyword>
<proteinExistence type="predicted"/>
<accession>A0ABY2Q2J9</accession>
<name>A0ABY2Q2J9_9HYPH</name>
<evidence type="ECO:0000313" key="6">
    <source>
        <dbReference type="EMBL" id="THF55080.1"/>
    </source>
</evidence>
<dbReference type="InterPro" id="IPR009057">
    <property type="entry name" value="Homeodomain-like_sf"/>
</dbReference>
<evidence type="ECO:0000259" key="5">
    <source>
        <dbReference type="PROSITE" id="PS50977"/>
    </source>
</evidence>
<dbReference type="InterPro" id="IPR001647">
    <property type="entry name" value="HTH_TetR"/>
</dbReference>
<keyword evidence="1" id="KW-0805">Transcription regulation</keyword>
<evidence type="ECO:0000256" key="1">
    <source>
        <dbReference type="ARBA" id="ARBA00023015"/>
    </source>
</evidence>
<evidence type="ECO:0000256" key="4">
    <source>
        <dbReference type="PROSITE-ProRule" id="PRU00335"/>
    </source>
</evidence>
<reference evidence="6 7" key="1">
    <citation type="submission" date="2019-04" db="EMBL/GenBank/DDBJ databases">
        <title>Mesorhizobium composti sp. nov., isolated from compost.</title>
        <authorList>
            <person name="Lin S.-Y."/>
            <person name="Hameed A."/>
            <person name="Hsieh Y.-T."/>
            <person name="Young C.-C."/>
        </authorList>
    </citation>
    <scope>NUCLEOTIDE SEQUENCE [LARGE SCALE GENOMIC DNA]</scope>
    <source>
        <strain evidence="6 7">CC-YTH430</strain>
    </source>
</reference>
<dbReference type="PANTHER" id="PTHR47506">
    <property type="entry name" value="TRANSCRIPTIONAL REGULATORY PROTEIN"/>
    <property type="match status" value="1"/>
</dbReference>
<dbReference type="EMBL" id="SSNY01000013">
    <property type="protein sequence ID" value="THF55080.1"/>
    <property type="molecule type" value="Genomic_DNA"/>
</dbReference>
<keyword evidence="3" id="KW-0804">Transcription</keyword>
<dbReference type="Gene3D" id="1.10.357.10">
    <property type="entry name" value="Tetracycline Repressor, domain 2"/>
    <property type="match status" value="1"/>
</dbReference>
<dbReference type="RefSeq" id="WP_136359852.1">
    <property type="nucleotide sequence ID" value="NZ_SSNY01000013.1"/>
</dbReference>
<dbReference type="PROSITE" id="PS50977">
    <property type="entry name" value="HTH_TETR_2"/>
    <property type="match status" value="1"/>
</dbReference>
<organism evidence="6 7">
    <name type="scientific">Ollibium composti</name>
    <dbReference type="NCBI Taxonomy" id="2675109"/>
    <lineage>
        <taxon>Bacteria</taxon>
        <taxon>Pseudomonadati</taxon>
        <taxon>Pseudomonadota</taxon>
        <taxon>Alphaproteobacteria</taxon>
        <taxon>Hyphomicrobiales</taxon>
        <taxon>Phyllobacteriaceae</taxon>
        <taxon>Ollibium</taxon>
    </lineage>
</organism>
<evidence type="ECO:0000256" key="2">
    <source>
        <dbReference type="ARBA" id="ARBA00023125"/>
    </source>
</evidence>
<dbReference type="Pfam" id="PF21351">
    <property type="entry name" value="TetR_C_41"/>
    <property type="match status" value="1"/>
</dbReference>
<dbReference type="InterPro" id="IPR049484">
    <property type="entry name" value="Rv0078-like_C"/>
</dbReference>
<evidence type="ECO:0000313" key="7">
    <source>
        <dbReference type="Proteomes" id="UP000306441"/>
    </source>
</evidence>
<dbReference type="Pfam" id="PF00440">
    <property type="entry name" value="TetR_N"/>
    <property type="match status" value="1"/>
</dbReference>
<gene>
    <name evidence="6" type="ORF">E6C48_19505</name>
</gene>
<comment type="caution">
    <text evidence="6">The sequence shown here is derived from an EMBL/GenBank/DDBJ whole genome shotgun (WGS) entry which is preliminary data.</text>
</comment>
<feature type="domain" description="HTH tetR-type" evidence="5">
    <location>
        <begin position="10"/>
        <end position="70"/>
    </location>
</feature>
<feature type="DNA-binding region" description="H-T-H motif" evidence="4">
    <location>
        <begin position="33"/>
        <end position="52"/>
    </location>
</feature>
<dbReference type="PANTHER" id="PTHR47506:SF1">
    <property type="entry name" value="HTH-TYPE TRANSCRIPTIONAL REGULATOR YJDC"/>
    <property type="match status" value="1"/>
</dbReference>
<dbReference type="Proteomes" id="UP000306441">
    <property type="component" value="Unassembled WGS sequence"/>
</dbReference>
<sequence>MAGTRKEKMAETRSRLLQAARKAFGTVGYTDASMDDFTAAVGLTRGALYHHFGDKQGLLRAVVEQIDTEMAERLSQISRRAPTRWQGLVDEWTAYIEMALEPEIQRIMFRDGPAVLGDVSQWASTDNCVTTLKKSLDDLKADGLLIELDTEAAARLINGAASHAATWIAASADPQATSMRAVSSFRQLLNRLREGDIQPTRTK</sequence>
<protein>
    <submittedName>
        <fullName evidence="6">TetR/AcrR family transcriptional regulator</fullName>
    </submittedName>
</protein>